<evidence type="ECO:0000256" key="1">
    <source>
        <dbReference type="ARBA" id="ARBA00022741"/>
    </source>
</evidence>
<protein>
    <submittedName>
        <fullName evidence="7">MutS family DNA mismatch repair protein</fullName>
    </submittedName>
</protein>
<dbReference type="InterPro" id="IPR027417">
    <property type="entry name" value="P-loop_NTPase"/>
</dbReference>
<keyword evidence="5" id="KW-1133">Transmembrane helix</keyword>
<name>A0ABP7SIY6_9BACT</name>
<evidence type="ECO:0000313" key="8">
    <source>
        <dbReference type="Proteomes" id="UP001500567"/>
    </source>
</evidence>
<proteinExistence type="predicted"/>
<comment type="caution">
    <text evidence="7">The sequence shown here is derived from an EMBL/GenBank/DDBJ whole genome shotgun (WGS) entry which is preliminary data.</text>
</comment>
<evidence type="ECO:0000313" key="7">
    <source>
        <dbReference type="EMBL" id="GAA4012413.1"/>
    </source>
</evidence>
<dbReference type="PANTHER" id="PTHR11361:SF99">
    <property type="entry name" value="DNA MISMATCH REPAIR PROTEIN"/>
    <property type="match status" value="1"/>
</dbReference>
<keyword evidence="5" id="KW-0472">Membrane</keyword>
<dbReference type="Gene3D" id="3.40.50.300">
    <property type="entry name" value="P-loop containing nucleotide triphosphate hydrolases"/>
    <property type="match status" value="1"/>
</dbReference>
<dbReference type="EMBL" id="BAABDJ010000032">
    <property type="protein sequence ID" value="GAA4012413.1"/>
    <property type="molecule type" value="Genomic_DNA"/>
</dbReference>
<dbReference type="RefSeq" id="WP_345073624.1">
    <property type="nucleotide sequence ID" value="NZ_BAABDJ010000032.1"/>
</dbReference>
<keyword evidence="8" id="KW-1185">Reference proteome</keyword>
<feature type="transmembrane region" description="Helical" evidence="5">
    <location>
        <begin position="225"/>
        <end position="246"/>
    </location>
</feature>
<keyword evidence="1" id="KW-0547">Nucleotide-binding</keyword>
<keyword evidence="5" id="KW-0812">Transmembrane</keyword>
<feature type="region of interest" description="Disordered" evidence="4">
    <location>
        <begin position="536"/>
        <end position="557"/>
    </location>
</feature>
<evidence type="ECO:0000256" key="4">
    <source>
        <dbReference type="SAM" id="MobiDB-lite"/>
    </source>
</evidence>
<organism evidence="7 8">
    <name type="scientific">Hymenobacter fastidiosus</name>
    <dbReference type="NCBI Taxonomy" id="486264"/>
    <lineage>
        <taxon>Bacteria</taxon>
        <taxon>Pseudomonadati</taxon>
        <taxon>Bacteroidota</taxon>
        <taxon>Cytophagia</taxon>
        <taxon>Cytophagales</taxon>
        <taxon>Hymenobacteraceae</taxon>
        <taxon>Hymenobacter</taxon>
    </lineage>
</organism>
<evidence type="ECO:0000256" key="3">
    <source>
        <dbReference type="ARBA" id="ARBA00023125"/>
    </source>
</evidence>
<sequence length="666" mass="73793">MPLSAATRSLTVAPADVFTENQTTHTEREMYFAGRHQLGGWLRVLLFALGAGGAWGLFSRAYVGPGIGFLLAIWLAFWVLVRWHGRMHYQREHHRLLARLNQDELDRLAGKLTGFDPGLRYLNAHHAYAADLDVFGAHSLFQLLNRATTRLGHDWLAGWLLAPAAAGDVLARQQAAAELAPENTWRQEWQVRARHFPQQQADPRAFSAWLAHPDYFAGKPWLKPLLILFPLLLLAAIVAGVLGLGYKAVAGVILVITVFNSRFGAVRAEYAEHTLTMRDALRATQAQLALFEEEAGHEWQAPRLRELRERLRTASHGTLATVRLGRLATVAGLFAVREHPLALLLTNSLLLWDLHAMWQLENWKRGLGPELTTVLEVQAELEALVSLAGFQFANPAYAIPTLSPAPLEVDAEALGHPLIFSTTRTTNDFQTSGFGRTAVVTGSNMSGKSTFLRTVGLNMVLALAGGVVCARRLRLSPAQVYSAMRTQDNLAESTSSFYAELKRLRLLLEMTDDRVSINNYQLTINNEQSAIPGEQLGAEGQKPKTKNQNPNTKNQTPAPFPVFYLLDEILKGTNSRDRHRGARALIRQLHQRPASGLISTHDLELAAMADELPGAVTNYSFNSTIDGNQIHFDYHLTPGVCGSFNASKLMQLMGIDLRDEEEEVRG</sequence>
<feature type="domain" description="DNA mismatch repair proteins mutS family" evidence="6">
    <location>
        <begin position="435"/>
        <end position="666"/>
    </location>
</feature>
<accession>A0ABP7SIY6</accession>
<keyword evidence="3" id="KW-0238">DNA-binding</keyword>
<dbReference type="PANTHER" id="PTHR11361">
    <property type="entry name" value="DNA MISMATCH REPAIR PROTEIN MUTS FAMILY MEMBER"/>
    <property type="match status" value="1"/>
</dbReference>
<evidence type="ECO:0000256" key="2">
    <source>
        <dbReference type="ARBA" id="ARBA00022840"/>
    </source>
</evidence>
<dbReference type="Pfam" id="PF00488">
    <property type="entry name" value="MutS_V"/>
    <property type="match status" value="1"/>
</dbReference>
<dbReference type="InterPro" id="IPR000432">
    <property type="entry name" value="DNA_mismatch_repair_MutS_C"/>
</dbReference>
<dbReference type="SMART" id="SM00534">
    <property type="entry name" value="MUTSac"/>
    <property type="match status" value="1"/>
</dbReference>
<reference evidence="8" key="1">
    <citation type="journal article" date="2019" name="Int. J. Syst. Evol. Microbiol.">
        <title>The Global Catalogue of Microorganisms (GCM) 10K type strain sequencing project: providing services to taxonomists for standard genome sequencing and annotation.</title>
        <authorList>
            <consortium name="The Broad Institute Genomics Platform"/>
            <consortium name="The Broad Institute Genome Sequencing Center for Infectious Disease"/>
            <person name="Wu L."/>
            <person name="Ma J."/>
        </authorList>
    </citation>
    <scope>NUCLEOTIDE SEQUENCE [LARGE SCALE GENOMIC DNA]</scope>
    <source>
        <strain evidence="8">JCM 17224</strain>
    </source>
</reference>
<dbReference type="SUPFAM" id="SSF52540">
    <property type="entry name" value="P-loop containing nucleoside triphosphate hydrolases"/>
    <property type="match status" value="2"/>
</dbReference>
<evidence type="ECO:0000256" key="5">
    <source>
        <dbReference type="SAM" id="Phobius"/>
    </source>
</evidence>
<feature type="transmembrane region" description="Helical" evidence="5">
    <location>
        <begin position="38"/>
        <end position="56"/>
    </location>
</feature>
<keyword evidence="2" id="KW-0067">ATP-binding</keyword>
<dbReference type="Proteomes" id="UP001500567">
    <property type="component" value="Unassembled WGS sequence"/>
</dbReference>
<feature type="transmembrane region" description="Helical" evidence="5">
    <location>
        <begin position="62"/>
        <end position="81"/>
    </location>
</feature>
<evidence type="ECO:0000259" key="6">
    <source>
        <dbReference type="SMART" id="SM00534"/>
    </source>
</evidence>
<dbReference type="InterPro" id="IPR045076">
    <property type="entry name" value="MutS"/>
</dbReference>
<feature type="compositionally biased region" description="Low complexity" evidence="4">
    <location>
        <begin position="546"/>
        <end position="557"/>
    </location>
</feature>
<dbReference type="SUPFAM" id="SSF48334">
    <property type="entry name" value="DNA repair protein MutS, domain III"/>
    <property type="match status" value="1"/>
</dbReference>
<dbReference type="InterPro" id="IPR036187">
    <property type="entry name" value="DNA_mismatch_repair_MutS_sf"/>
</dbReference>
<gene>
    <name evidence="7" type="ORF">GCM10022408_26420</name>
</gene>